<comment type="similarity">
    <text evidence="2">Belongs to the DtxR/MntR family.</text>
</comment>
<keyword evidence="9" id="KW-0804">Transcription</keyword>
<dbReference type="InterPro" id="IPR036421">
    <property type="entry name" value="Fe_dep_repressor_sf"/>
</dbReference>
<keyword evidence="8" id="KW-0010">Activator</keyword>
<evidence type="ECO:0000256" key="7">
    <source>
        <dbReference type="ARBA" id="ARBA00023125"/>
    </source>
</evidence>
<dbReference type="InterPro" id="IPR036388">
    <property type="entry name" value="WH-like_DNA-bd_sf"/>
</dbReference>
<dbReference type="Pfam" id="PF02742">
    <property type="entry name" value="Fe_dep_repr_C"/>
    <property type="match status" value="1"/>
</dbReference>
<dbReference type="AlphaFoldDB" id="A0A3G9KB59"/>
<dbReference type="InterPro" id="IPR050536">
    <property type="entry name" value="DtxR_MntR_Metal-Reg"/>
</dbReference>
<name>A0A3G9KB59_9ACTN</name>
<evidence type="ECO:0000256" key="6">
    <source>
        <dbReference type="ARBA" id="ARBA00023015"/>
    </source>
</evidence>
<dbReference type="SUPFAM" id="SSF46785">
    <property type="entry name" value="Winged helix' DNA-binding domain"/>
    <property type="match status" value="1"/>
</dbReference>
<feature type="domain" description="HTH dtxR-type" evidence="12">
    <location>
        <begin position="10"/>
        <end position="74"/>
    </location>
</feature>
<dbReference type="PANTHER" id="PTHR33238">
    <property type="entry name" value="IRON (METAL) DEPENDENT REPRESSOR, DTXR FAMILY"/>
    <property type="match status" value="1"/>
</dbReference>
<protein>
    <recommendedName>
        <fullName evidence="11">Manganese transport regulator</fullName>
    </recommendedName>
</protein>
<evidence type="ECO:0000256" key="8">
    <source>
        <dbReference type="ARBA" id="ARBA00023159"/>
    </source>
</evidence>
<dbReference type="RefSeq" id="WP_126423126.1">
    <property type="nucleotide sequence ID" value="NZ_AP019367.1"/>
</dbReference>
<organism evidence="13 14">
    <name type="scientific">Parolsenella catena</name>
    <dbReference type="NCBI Taxonomy" id="2003188"/>
    <lineage>
        <taxon>Bacteria</taxon>
        <taxon>Bacillati</taxon>
        <taxon>Actinomycetota</taxon>
        <taxon>Coriobacteriia</taxon>
        <taxon>Coriobacteriales</taxon>
        <taxon>Atopobiaceae</taxon>
        <taxon>Parolsenella</taxon>
    </lineage>
</organism>
<dbReference type="Pfam" id="PF01325">
    <property type="entry name" value="Fe_dep_repress"/>
    <property type="match status" value="1"/>
</dbReference>
<dbReference type="InterPro" id="IPR022689">
    <property type="entry name" value="Iron_dep_repressor"/>
</dbReference>
<dbReference type="InterPro" id="IPR036390">
    <property type="entry name" value="WH_DNA-bd_sf"/>
</dbReference>
<keyword evidence="4" id="KW-0963">Cytoplasm</keyword>
<gene>
    <name evidence="13" type="ORF">Pcatena_15120</name>
</gene>
<proteinExistence type="inferred from homology"/>
<dbReference type="InterPro" id="IPR022687">
    <property type="entry name" value="HTH_DTXR"/>
</dbReference>
<keyword evidence="14" id="KW-1185">Reference proteome</keyword>
<evidence type="ECO:0000256" key="9">
    <source>
        <dbReference type="ARBA" id="ARBA00023163"/>
    </source>
</evidence>
<sequence>MKAKNEGHALTSAGEDYLEAIYCVMLEHPGEDSVRSVDVSERLNVTKASVNKALSALKDGGFVDQTRYGRVELTEEGKTYAAEVWGRHRMLRSFLTVELGVDEEVADEEACLMEHALSQDTSRRLYDYLKRQGVAMEQE</sequence>
<dbReference type="Gene3D" id="1.10.60.10">
    <property type="entry name" value="Iron dependent repressor, metal binding and dimerisation domain"/>
    <property type="match status" value="1"/>
</dbReference>
<evidence type="ECO:0000259" key="12">
    <source>
        <dbReference type="PROSITE" id="PS50944"/>
    </source>
</evidence>
<evidence type="ECO:0000256" key="2">
    <source>
        <dbReference type="ARBA" id="ARBA00007871"/>
    </source>
</evidence>
<dbReference type="PROSITE" id="PS50944">
    <property type="entry name" value="HTH_DTXR"/>
    <property type="match status" value="1"/>
</dbReference>
<keyword evidence="5" id="KW-0678">Repressor</keyword>
<dbReference type="GO" id="GO:0005737">
    <property type="term" value="C:cytoplasm"/>
    <property type="evidence" value="ECO:0007669"/>
    <property type="project" value="UniProtKB-SubCell"/>
</dbReference>
<evidence type="ECO:0000313" key="13">
    <source>
        <dbReference type="EMBL" id="BBH50925.1"/>
    </source>
</evidence>
<dbReference type="GeneID" id="88849654"/>
<dbReference type="SMART" id="SM00529">
    <property type="entry name" value="HTH_DTXR"/>
    <property type="match status" value="1"/>
</dbReference>
<comment type="subcellular location">
    <subcellularLocation>
        <location evidence="1">Cytoplasm</location>
    </subcellularLocation>
</comment>
<accession>A0A3G9KB59</accession>
<dbReference type="PANTHER" id="PTHR33238:SF11">
    <property type="entry name" value="TRANSCRIPTIONAL REGULATOR MNTR"/>
    <property type="match status" value="1"/>
</dbReference>
<evidence type="ECO:0000256" key="1">
    <source>
        <dbReference type="ARBA" id="ARBA00004496"/>
    </source>
</evidence>
<keyword evidence="6" id="KW-0805">Transcription regulation</keyword>
<dbReference type="Gene3D" id="1.10.10.10">
    <property type="entry name" value="Winged helix-like DNA-binding domain superfamily/Winged helix DNA-binding domain"/>
    <property type="match status" value="1"/>
</dbReference>
<comment type="subunit">
    <text evidence="3">Homodimer.</text>
</comment>
<keyword evidence="10" id="KW-0464">Manganese</keyword>
<dbReference type="EMBL" id="AP019367">
    <property type="protein sequence ID" value="BBH50925.1"/>
    <property type="molecule type" value="Genomic_DNA"/>
</dbReference>
<dbReference type="GO" id="GO:0003677">
    <property type="term" value="F:DNA binding"/>
    <property type="evidence" value="ECO:0007669"/>
    <property type="project" value="UniProtKB-KW"/>
</dbReference>
<dbReference type="KEGG" id="pcat:Pcatena_15120"/>
<dbReference type="GO" id="GO:0003700">
    <property type="term" value="F:DNA-binding transcription factor activity"/>
    <property type="evidence" value="ECO:0007669"/>
    <property type="project" value="InterPro"/>
</dbReference>
<dbReference type="Proteomes" id="UP000273154">
    <property type="component" value="Chromosome"/>
</dbReference>
<evidence type="ECO:0000256" key="10">
    <source>
        <dbReference type="ARBA" id="ARBA00023211"/>
    </source>
</evidence>
<dbReference type="OrthoDB" id="9791355at2"/>
<evidence type="ECO:0000256" key="4">
    <source>
        <dbReference type="ARBA" id="ARBA00022490"/>
    </source>
</evidence>
<keyword evidence="7" id="KW-0238">DNA-binding</keyword>
<dbReference type="InterPro" id="IPR001367">
    <property type="entry name" value="Fe_dep_repressor"/>
</dbReference>
<dbReference type="GO" id="GO:0046914">
    <property type="term" value="F:transition metal ion binding"/>
    <property type="evidence" value="ECO:0007669"/>
    <property type="project" value="InterPro"/>
</dbReference>
<reference evidence="14" key="1">
    <citation type="submission" date="2018-11" db="EMBL/GenBank/DDBJ databases">
        <title>Comparative genomics of Parolsenella catena and Libanicoccus massiliensis: Reclassification of Libanicoccus massiliensis as Parolsenella massiliensis comb. nov.</title>
        <authorList>
            <person name="Sakamoto M."/>
            <person name="Ikeyama N."/>
            <person name="Murakami T."/>
            <person name="Mori H."/>
            <person name="Yuki M."/>
            <person name="Ohkuma M."/>
        </authorList>
    </citation>
    <scope>NUCLEOTIDE SEQUENCE [LARGE SCALE GENOMIC DNA]</scope>
    <source>
        <strain evidence="14">JCM 31932</strain>
    </source>
</reference>
<evidence type="ECO:0000313" key="14">
    <source>
        <dbReference type="Proteomes" id="UP000273154"/>
    </source>
</evidence>
<dbReference type="GO" id="GO:0046983">
    <property type="term" value="F:protein dimerization activity"/>
    <property type="evidence" value="ECO:0007669"/>
    <property type="project" value="InterPro"/>
</dbReference>
<evidence type="ECO:0000256" key="5">
    <source>
        <dbReference type="ARBA" id="ARBA00022491"/>
    </source>
</evidence>
<evidence type="ECO:0000256" key="3">
    <source>
        <dbReference type="ARBA" id="ARBA00011738"/>
    </source>
</evidence>
<evidence type="ECO:0000256" key="11">
    <source>
        <dbReference type="ARBA" id="ARBA00032593"/>
    </source>
</evidence>
<dbReference type="SUPFAM" id="SSF47979">
    <property type="entry name" value="Iron-dependent repressor protein, dimerization domain"/>
    <property type="match status" value="1"/>
</dbReference>